<comment type="caution">
    <text evidence="2">The sequence shown here is derived from an EMBL/GenBank/DDBJ whole genome shotgun (WGS) entry which is preliminary data.</text>
</comment>
<dbReference type="Pfam" id="PF10209">
    <property type="entry name" value="DUF2340"/>
    <property type="match status" value="1"/>
</dbReference>
<accession>A0A2T9Z3M5</accession>
<name>A0A2T9Z3M5_9FUNG</name>
<dbReference type="PANTHER" id="PTHR18444:SF9">
    <property type="entry name" value="UPF0538 PROTEIN C2ORF76"/>
    <property type="match status" value="1"/>
</dbReference>
<evidence type="ECO:0000313" key="2">
    <source>
        <dbReference type="EMBL" id="PVU99200.1"/>
    </source>
</evidence>
<dbReference type="AlphaFoldDB" id="A0A2T9Z3M5"/>
<evidence type="ECO:0000256" key="1">
    <source>
        <dbReference type="ARBA" id="ARBA00007176"/>
    </source>
</evidence>
<comment type="similarity">
    <text evidence="1">Belongs to the UPF0538 family.</text>
</comment>
<proteinExistence type="inferred from homology"/>
<reference evidence="2 3" key="1">
    <citation type="journal article" date="2018" name="MBio">
        <title>Comparative Genomics Reveals the Core Gene Toolbox for the Fungus-Insect Symbiosis.</title>
        <authorList>
            <person name="Wang Y."/>
            <person name="Stata M."/>
            <person name="Wang W."/>
            <person name="Stajich J.E."/>
            <person name="White M.M."/>
            <person name="Moncalvo J.M."/>
        </authorList>
    </citation>
    <scope>NUCLEOTIDE SEQUENCE [LARGE SCALE GENOMIC DNA]</scope>
    <source>
        <strain evidence="2 3">AUS-77-4</strain>
    </source>
</reference>
<gene>
    <name evidence="2" type="ORF">BB559_000911</name>
</gene>
<protein>
    <submittedName>
        <fullName evidence="2">Uncharacterized protein</fullName>
    </submittedName>
</protein>
<dbReference type="OrthoDB" id="937at2759"/>
<sequence length="126" mass="14774">MNSTETTNLITVRVIKNFEYRTIKNLVLRVNLEKMTVGDLMELCKKEINERSMFKAFRTVDYDTLKIYTHAFGHKTQNLAINLETIDFLEDKDLTLAQVGIKNETELSMFNRNAFLEYKANPSTKW</sequence>
<dbReference type="PANTHER" id="PTHR18444">
    <property type="entry name" value="UPF0538 FAMILY MEMBER"/>
    <property type="match status" value="1"/>
</dbReference>
<dbReference type="EMBL" id="MBFT01000049">
    <property type="protein sequence ID" value="PVU99200.1"/>
    <property type="molecule type" value="Genomic_DNA"/>
</dbReference>
<keyword evidence="3" id="KW-1185">Reference proteome</keyword>
<evidence type="ECO:0000313" key="3">
    <source>
        <dbReference type="Proteomes" id="UP000245699"/>
    </source>
</evidence>
<dbReference type="InterPro" id="IPR018794">
    <property type="entry name" value="UPF0538"/>
</dbReference>
<dbReference type="Proteomes" id="UP000245699">
    <property type="component" value="Unassembled WGS sequence"/>
</dbReference>
<organism evidence="2 3">
    <name type="scientific">Furculomyces boomerangus</name>
    <dbReference type="NCBI Taxonomy" id="61424"/>
    <lineage>
        <taxon>Eukaryota</taxon>
        <taxon>Fungi</taxon>
        <taxon>Fungi incertae sedis</taxon>
        <taxon>Zoopagomycota</taxon>
        <taxon>Kickxellomycotina</taxon>
        <taxon>Harpellomycetes</taxon>
        <taxon>Harpellales</taxon>
        <taxon>Harpellaceae</taxon>
        <taxon>Furculomyces</taxon>
    </lineage>
</organism>